<dbReference type="KEGG" id="dalk:DSCA_02140"/>
<organism evidence="1 2">
    <name type="scientific">Desulfosarcina alkanivorans</name>
    <dbReference type="NCBI Taxonomy" id="571177"/>
    <lineage>
        <taxon>Bacteria</taxon>
        <taxon>Pseudomonadati</taxon>
        <taxon>Thermodesulfobacteriota</taxon>
        <taxon>Desulfobacteria</taxon>
        <taxon>Desulfobacterales</taxon>
        <taxon>Desulfosarcinaceae</taxon>
        <taxon>Desulfosarcina</taxon>
    </lineage>
</organism>
<reference evidence="1 2" key="1">
    <citation type="submission" date="2019-11" db="EMBL/GenBank/DDBJ databases">
        <title>Comparative genomics of hydrocarbon-degrading Desulfosarcina strains.</title>
        <authorList>
            <person name="Watanabe M."/>
            <person name="Kojima H."/>
            <person name="Fukui M."/>
        </authorList>
    </citation>
    <scope>NUCLEOTIDE SEQUENCE [LARGE SCALE GENOMIC DNA]</scope>
    <source>
        <strain evidence="1 2">PL12</strain>
    </source>
</reference>
<gene>
    <name evidence="1" type="ORF">DSCA_02140</name>
</gene>
<name>A0A5K7YIP2_9BACT</name>
<evidence type="ECO:0000313" key="1">
    <source>
        <dbReference type="EMBL" id="BBO66284.1"/>
    </source>
</evidence>
<protein>
    <submittedName>
        <fullName evidence="1">Uncharacterized protein</fullName>
    </submittedName>
</protein>
<dbReference type="AlphaFoldDB" id="A0A5K7YIP2"/>
<dbReference type="EMBL" id="AP021874">
    <property type="protein sequence ID" value="BBO66284.1"/>
    <property type="molecule type" value="Genomic_DNA"/>
</dbReference>
<accession>A0A5K7YIP2</accession>
<sequence length="129" mass="14640">MVRAGVVDHPSKWPYGGYNEIQKPRRKNIIIAYQRLRELAGFKDYGTFASAHLKWVQSALKDIDAKRASRWTESIAVGSRPFIERIKNAMGAMAKGRSIQPTEGAFELREAQSAYNSIFDPKNRDIDPN</sequence>
<evidence type="ECO:0000313" key="2">
    <source>
        <dbReference type="Proteomes" id="UP000427906"/>
    </source>
</evidence>
<dbReference type="Proteomes" id="UP000427906">
    <property type="component" value="Chromosome"/>
</dbReference>
<proteinExistence type="predicted"/>
<keyword evidence="2" id="KW-1185">Reference proteome</keyword>